<keyword evidence="9" id="KW-0614">Plasmid</keyword>
<dbReference type="SUPFAM" id="SSF53448">
    <property type="entry name" value="Nucleotide-diphospho-sugar transferases"/>
    <property type="match status" value="1"/>
</dbReference>
<evidence type="ECO:0000313" key="9">
    <source>
        <dbReference type="EMBL" id="CAJ53932.1"/>
    </source>
</evidence>
<dbReference type="CDD" id="cd04181">
    <property type="entry name" value="NTP_transferase"/>
    <property type="match status" value="1"/>
</dbReference>
<protein>
    <recommendedName>
        <fullName evidence="7">D,D-heptose 1,7-bisphosphate phosphatase</fullName>
    </recommendedName>
</protein>
<comment type="subcellular location">
    <subcellularLocation>
        <location evidence="1">Cytoplasm</location>
    </subcellularLocation>
</comment>
<reference evidence="9 10" key="1">
    <citation type="submission" date="2005-11" db="EMBL/GenBank/DDBJ databases">
        <title>The complete genome sequence of Lawsonia intracellularis: the causative agent of proliferative enteropathy.</title>
        <authorList>
            <person name="Kaur K."/>
            <person name="Zhang Q."/>
            <person name="Beckler D."/>
            <person name="Munir S."/>
            <person name="Li L."/>
            <person name="Kinsley K."/>
            <person name="Herron L."/>
            <person name="Peterson A."/>
            <person name="May B."/>
            <person name="Singh S."/>
            <person name="Gebhart C."/>
            <person name="Kapur V."/>
        </authorList>
    </citation>
    <scope>NUCLEOTIDE SEQUENCE [LARGE SCALE GENOMIC DNA]</scope>
    <source>
        <strain evidence="9 10">PHE/MN1-00</strain>
        <plasmid evidence="10">pLaw1</plasmid>
    </source>
</reference>
<feature type="domain" description="Nucleotidyl transferase" evidence="8">
    <location>
        <begin position="4"/>
        <end position="232"/>
    </location>
</feature>
<comment type="similarity">
    <text evidence="2">Belongs to the GmhB family.</text>
</comment>
<proteinExistence type="inferred from homology"/>
<dbReference type="Proteomes" id="UP000002430">
    <property type="component" value="Plasmid 1"/>
</dbReference>
<dbReference type="HOGENOM" id="CLU_028110_0_0_7"/>
<dbReference type="AlphaFoldDB" id="Q1MP25"/>
<dbReference type="KEGG" id="lip:LIA009"/>
<evidence type="ECO:0000256" key="6">
    <source>
        <dbReference type="ARBA" id="ARBA00023277"/>
    </source>
</evidence>
<dbReference type="NCBIfam" id="TIGR01656">
    <property type="entry name" value="Histidinol-ppas"/>
    <property type="match status" value="1"/>
</dbReference>
<dbReference type="CDD" id="cd07503">
    <property type="entry name" value="HAD_HisB-N"/>
    <property type="match status" value="1"/>
</dbReference>
<dbReference type="Gene3D" id="3.40.50.1000">
    <property type="entry name" value="HAD superfamily/HAD-like"/>
    <property type="match status" value="1"/>
</dbReference>
<evidence type="ECO:0000256" key="1">
    <source>
        <dbReference type="ARBA" id="ARBA00004496"/>
    </source>
</evidence>
<geneLocation type="plasmid" evidence="10">
    <name>pLaw1</name>
</geneLocation>
<dbReference type="Pfam" id="PF13242">
    <property type="entry name" value="Hydrolase_like"/>
    <property type="match status" value="1"/>
</dbReference>
<keyword evidence="3" id="KW-0963">Cytoplasm</keyword>
<dbReference type="GO" id="GO:0005737">
    <property type="term" value="C:cytoplasm"/>
    <property type="evidence" value="ECO:0007669"/>
    <property type="project" value="UniProtKB-SubCell"/>
</dbReference>
<dbReference type="PANTHER" id="PTHR42891:SF1">
    <property type="entry name" value="D-GLYCERO-BETA-D-MANNO-HEPTOSE-1,7-BISPHOSPHATE 7-PHOSPHATASE"/>
    <property type="match status" value="1"/>
</dbReference>
<dbReference type="RefSeq" id="WP_011527275.1">
    <property type="nucleotide sequence ID" value="NC_008012.1"/>
</dbReference>
<dbReference type="InterPro" id="IPR023214">
    <property type="entry name" value="HAD_sf"/>
</dbReference>
<dbReference type="InterPro" id="IPR004446">
    <property type="entry name" value="Heptose_bisP_phosphatase"/>
</dbReference>
<dbReference type="SUPFAM" id="SSF56784">
    <property type="entry name" value="HAD-like"/>
    <property type="match status" value="1"/>
</dbReference>
<keyword evidence="6" id="KW-0119">Carbohydrate metabolism</keyword>
<dbReference type="InterPro" id="IPR029044">
    <property type="entry name" value="Nucleotide-diphossugar_trans"/>
</dbReference>
<accession>Q1MP25</accession>
<keyword evidence="4" id="KW-0479">Metal-binding</keyword>
<keyword evidence="5" id="KW-0378">Hydrolase</keyword>
<keyword evidence="10" id="KW-1185">Reference proteome</keyword>
<dbReference type="Pfam" id="PF00483">
    <property type="entry name" value="NTP_transferase"/>
    <property type="match status" value="1"/>
</dbReference>
<gene>
    <name evidence="9" type="ordered locus">LIA009</name>
</gene>
<dbReference type="InterPro" id="IPR006549">
    <property type="entry name" value="HAD-SF_hydro_IIIA"/>
</dbReference>
<name>Q1MP25_LAWIP</name>
<dbReference type="GO" id="GO:0046872">
    <property type="term" value="F:metal ion binding"/>
    <property type="evidence" value="ECO:0007669"/>
    <property type="project" value="UniProtKB-KW"/>
</dbReference>
<dbReference type="NCBIfam" id="TIGR01662">
    <property type="entry name" value="HAD-SF-IIIA"/>
    <property type="match status" value="1"/>
</dbReference>
<evidence type="ECO:0000259" key="8">
    <source>
        <dbReference type="Pfam" id="PF00483"/>
    </source>
</evidence>
<evidence type="ECO:0000256" key="3">
    <source>
        <dbReference type="ARBA" id="ARBA00022490"/>
    </source>
</evidence>
<evidence type="ECO:0000256" key="4">
    <source>
        <dbReference type="ARBA" id="ARBA00022723"/>
    </source>
</evidence>
<dbReference type="GO" id="GO:0016791">
    <property type="term" value="F:phosphatase activity"/>
    <property type="evidence" value="ECO:0007669"/>
    <property type="project" value="InterPro"/>
</dbReference>
<dbReference type="Gene3D" id="3.90.550.10">
    <property type="entry name" value="Spore Coat Polysaccharide Biosynthesis Protein SpsA, Chain A"/>
    <property type="match status" value="1"/>
</dbReference>
<evidence type="ECO:0000256" key="2">
    <source>
        <dbReference type="ARBA" id="ARBA00005628"/>
    </source>
</evidence>
<dbReference type="InterPro" id="IPR005835">
    <property type="entry name" value="NTP_transferase_dom"/>
</dbReference>
<dbReference type="PANTHER" id="PTHR42891">
    <property type="entry name" value="D-GLYCERO-BETA-D-MANNO-HEPTOSE-1,7-BISPHOSPHATE 7-PHOSPHATASE"/>
    <property type="match status" value="1"/>
</dbReference>
<sequence>MDCVIIAGGNATRLGVPTIPKSMIPINGVPLLERQIFFAKQYGIKKFFILSGRLSCHIQEYFGDGSRFDVDITHIKEPFPLGTSGSVKLAQPFLQSRFLVFYGDIVMNFNLHKLIKFDETHPSLYGTIVVHPNDHPHDSDIIKVDLNNTIIGFFPKPHPKNFFYQNIVNAGVYILDPLIFNHIPSDSYSDFGKDIFPYIVQQESGNLFSAYKTAEYIKDMGTKERLKQVSYDVICGKVTKLHQDNARPAIFLDRDGVVCTNMNNSIDKTQFMLLPGVTKSIRKINQSGKLAIIITNQPGIAKGFFSEEALEALHAYMETLLGNEGAYLDAIFYCPHYPEKGFVGERQELKTVCNCRKPQPGLFFSAMKQFNINMEQSWMIGDNIVDMIAGKAAKCNTAFIGAVSTSIPSYQYNLQADSLSEAIDIILK</sequence>
<dbReference type="GO" id="GO:0005975">
    <property type="term" value="P:carbohydrate metabolic process"/>
    <property type="evidence" value="ECO:0007669"/>
    <property type="project" value="InterPro"/>
</dbReference>
<dbReference type="InterPro" id="IPR006543">
    <property type="entry name" value="Histidinol-phos"/>
</dbReference>
<organism evidence="9 10">
    <name type="scientific">Lawsonia intracellularis (strain PHE/MN1-00)</name>
    <dbReference type="NCBI Taxonomy" id="363253"/>
    <lineage>
        <taxon>Bacteria</taxon>
        <taxon>Pseudomonadati</taxon>
        <taxon>Thermodesulfobacteriota</taxon>
        <taxon>Desulfovibrionia</taxon>
        <taxon>Desulfovibrionales</taxon>
        <taxon>Desulfovibrionaceae</taxon>
        <taxon>Lawsonia</taxon>
    </lineage>
</organism>
<evidence type="ECO:0000313" key="10">
    <source>
        <dbReference type="Proteomes" id="UP000002430"/>
    </source>
</evidence>
<dbReference type="OrthoDB" id="9814110at2"/>
<evidence type="ECO:0000256" key="7">
    <source>
        <dbReference type="ARBA" id="ARBA00031828"/>
    </source>
</evidence>
<evidence type="ECO:0000256" key="5">
    <source>
        <dbReference type="ARBA" id="ARBA00022801"/>
    </source>
</evidence>
<dbReference type="InterPro" id="IPR036412">
    <property type="entry name" value="HAD-like_sf"/>
</dbReference>
<dbReference type="EMBL" id="AM180253">
    <property type="protein sequence ID" value="CAJ53932.1"/>
    <property type="molecule type" value="Genomic_DNA"/>
</dbReference>